<protein>
    <recommendedName>
        <fullName evidence="5">Aldose 1-epimerase</fullName>
        <ecNumber evidence="5">5.1.3.3</ecNumber>
    </recommendedName>
</protein>
<name>A0ABT9SBE5_9BURK</name>
<evidence type="ECO:0000256" key="1">
    <source>
        <dbReference type="ARBA" id="ARBA00005028"/>
    </source>
</evidence>
<evidence type="ECO:0000256" key="3">
    <source>
        <dbReference type="ARBA" id="ARBA00023235"/>
    </source>
</evidence>
<dbReference type="PANTHER" id="PTHR10091:SF0">
    <property type="entry name" value="GALACTOSE MUTAROTASE"/>
    <property type="match status" value="1"/>
</dbReference>
<comment type="catalytic activity">
    <reaction evidence="5">
        <text>alpha-D-glucose = beta-D-glucose</text>
        <dbReference type="Rhea" id="RHEA:10264"/>
        <dbReference type="ChEBI" id="CHEBI:15903"/>
        <dbReference type="ChEBI" id="CHEBI:17925"/>
        <dbReference type="EC" id="5.1.3.3"/>
    </reaction>
</comment>
<sequence>MPSSSPFTSRLLGTLPDGREVTEYTIDNGHGLRLSAMNHGGIVTALQVPDREGHRVNVVLGLPTLADYVARNPHFGTIVGRYANRIAAGRFTLDGHVHQLPVNDGPNTLHGGLKGFGARWWDIAPVAPDAANAPDEVALALHYTSADGEEGFPGTLHVEVRYTLSADGCWRIDYRAQSDRPTVLNLSHHDYFNLAGGGSVLDHELMLPASRYTPVDATLIPTGIADVTGTPFDFRTSTRIGARIRMPHEQLVRARGYDHNWVLDRADAPPGLPGGLALAARLAHPPSGRVMEVFTTEPGVQFYSGNFLDGTLVGSHGEVVRQGDGLCLETQHFPDAPNHPDFPSTVLRPGEVFESRTVHRFSCS</sequence>
<dbReference type="EMBL" id="JAUSRO010000013">
    <property type="protein sequence ID" value="MDP9901680.1"/>
    <property type="molecule type" value="Genomic_DNA"/>
</dbReference>
<dbReference type="Gene3D" id="2.70.98.10">
    <property type="match status" value="1"/>
</dbReference>
<evidence type="ECO:0000313" key="7">
    <source>
        <dbReference type="Proteomes" id="UP001226867"/>
    </source>
</evidence>
<keyword evidence="4 5" id="KW-0119">Carbohydrate metabolism</keyword>
<dbReference type="NCBIfam" id="NF008277">
    <property type="entry name" value="PRK11055.1"/>
    <property type="match status" value="1"/>
</dbReference>
<dbReference type="Pfam" id="PF01263">
    <property type="entry name" value="Aldose_epim"/>
    <property type="match status" value="1"/>
</dbReference>
<dbReference type="InterPro" id="IPR015443">
    <property type="entry name" value="Aldose_1-epimerase"/>
</dbReference>
<keyword evidence="3 5" id="KW-0413">Isomerase</keyword>
<evidence type="ECO:0000256" key="4">
    <source>
        <dbReference type="ARBA" id="ARBA00023277"/>
    </source>
</evidence>
<organism evidence="6 7">
    <name type="scientific">Variovorax ginsengisoli</name>
    <dbReference type="NCBI Taxonomy" id="363844"/>
    <lineage>
        <taxon>Bacteria</taxon>
        <taxon>Pseudomonadati</taxon>
        <taxon>Pseudomonadota</taxon>
        <taxon>Betaproteobacteria</taxon>
        <taxon>Burkholderiales</taxon>
        <taxon>Comamonadaceae</taxon>
        <taxon>Variovorax</taxon>
    </lineage>
</organism>
<keyword evidence="7" id="KW-1185">Reference proteome</keyword>
<comment type="caution">
    <text evidence="6">The sequence shown here is derived from an EMBL/GenBank/DDBJ whole genome shotgun (WGS) entry which is preliminary data.</text>
</comment>
<dbReference type="InterPro" id="IPR011013">
    <property type="entry name" value="Gal_mutarotase_sf_dom"/>
</dbReference>
<dbReference type="InterPro" id="IPR014718">
    <property type="entry name" value="GH-type_carb-bd"/>
</dbReference>
<reference evidence="6 7" key="1">
    <citation type="submission" date="2023-07" db="EMBL/GenBank/DDBJ databases">
        <title>Sorghum-associated microbial communities from plants grown in Nebraska, USA.</title>
        <authorList>
            <person name="Schachtman D."/>
        </authorList>
    </citation>
    <scope>NUCLEOTIDE SEQUENCE [LARGE SCALE GENOMIC DNA]</scope>
    <source>
        <strain evidence="6 7">DS1607</strain>
    </source>
</reference>
<dbReference type="PANTHER" id="PTHR10091">
    <property type="entry name" value="ALDOSE-1-EPIMERASE"/>
    <property type="match status" value="1"/>
</dbReference>
<dbReference type="InterPro" id="IPR047215">
    <property type="entry name" value="Galactose_mutarotase-like"/>
</dbReference>
<accession>A0ABT9SBE5</accession>
<gene>
    <name evidence="6" type="ORF">J2W36_003949</name>
</gene>
<dbReference type="InterPro" id="IPR008183">
    <property type="entry name" value="Aldose_1/G6P_1-epimerase"/>
</dbReference>
<comment type="pathway">
    <text evidence="1 5">Carbohydrate metabolism; hexose metabolism.</text>
</comment>
<evidence type="ECO:0000256" key="5">
    <source>
        <dbReference type="PIRNR" id="PIRNR005096"/>
    </source>
</evidence>
<evidence type="ECO:0000313" key="6">
    <source>
        <dbReference type="EMBL" id="MDP9901680.1"/>
    </source>
</evidence>
<dbReference type="Proteomes" id="UP001226867">
    <property type="component" value="Unassembled WGS sequence"/>
</dbReference>
<dbReference type="SUPFAM" id="SSF74650">
    <property type="entry name" value="Galactose mutarotase-like"/>
    <property type="match status" value="1"/>
</dbReference>
<dbReference type="RefSeq" id="WP_307691445.1">
    <property type="nucleotide sequence ID" value="NZ_JAUSRO010000013.1"/>
</dbReference>
<dbReference type="EC" id="5.1.3.3" evidence="5"/>
<comment type="similarity">
    <text evidence="2 5">Belongs to the aldose epimerase family.</text>
</comment>
<dbReference type="CDD" id="cd09019">
    <property type="entry name" value="galactose_mutarotase_like"/>
    <property type="match status" value="1"/>
</dbReference>
<dbReference type="PIRSF" id="PIRSF005096">
    <property type="entry name" value="GALM"/>
    <property type="match status" value="1"/>
</dbReference>
<proteinExistence type="inferred from homology"/>
<dbReference type="GO" id="GO:0004034">
    <property type="term" value="F:aldose 1-epimerase activity"/>
    <property type="evidence" value="ECO:0007669"/>
    <property type="project" value="UniProtKB-EC"/>
</dbReference>
<evidence type="ECO:0000256" key="2">
    <source>
        <dbReference type="ARBA" id="ARBA00006206"/>
    </source>
</evidence>